<keyword evidence="2" id="KW-1185">Reference proteome</keyword>
<gene>
    <name evidence="1" type="ORF">BpHYR1_013836</name>
</gene>
<comment type="caution">
    <text evidence="1">The sequence shown here is derived from an EMBL/GenBank/DDBJ whole genome shotgun (WGS) entry which is preliminary data.</text>
</comment>
<name>A0A3M7QC59_BRAPC</name>
<sequence length="81" mass="9556">MTGKYLIPFDVISPTSINLIKYEKITLTDNENVNMFFWSVWHLKIQFQAKNRLLFPFKNGIRSTIVDMKLKRCTFPLEKSG</sequence>
<evidence type="ECO:0000313" key="1">
    <source>
        <dbReference type="EMBL" id="RNA08883.1"/>
    </source>
</evidence>
<proteinExistence type="predicted"/>
<evidence type="ECO:0000313" key="2">
    <source>
        <dbReference type="Proteomes" id="UP000276133"/>
    </source>
</evidence>
<dbReference type="AlphaFoldDB" id="A0A3M7QC59"/>
<protein>
    <submittedName>
        <fullName evidence="1">Uncharacterized protein</fullName>
    </submittedName>
</protein>
<reference evidence="1 2" key="1">
    <citation type="journal article" date="2018" name="Sci. Rep.">
        <title>Genomic signatures of local adaptation to the degree of environmental predictability in rotifers.</title>
        <authorList>
            <person name="Franch-Gras L."/>
            <person name="Hahn C."/>
            <person name="Garcia-Roger E.M."/>
            <person name="Carmona M.J."/>
            <person name="Serra M."/>
            <person name="Gomez A."/>
        </authorList>
    </citation>
    <scope>NUCLEOTIDE SEQUENCE [LARGE SCALE GENOMIC DNA]</scope>
    <source>
        <strain evidence="1">HYR1</strain>
    </source>
</reference>
<dbReference type="EMBL" id="REGN01006599">
    <property type="protein sequence ID" value="RNA08883.1"/>
    <property type="molecule type" value="Genomic_DNA"/>
</dbReference>
<accession>A0A3M7QC59</accession>
<organism evidence="1 2">
    <name type="scientific">Brachionus plicatilis</name>
    <name type="common">Marine rotifer</name>
    <name type="synonym">Brachionus muelleri</name>
    <dbReference type="NCBI Taxonomy" id="10195"/>
    <lineage>
        <taxon>Eukaryota</taxon>
        <taxon>Metazoa</taxon>
        <taxon>Spiralia</taxon>
        <taxon>Gnathifera</taxon>
        <taxon>Rotifera</taxon>
        <taxon>Eurotatoria</taxon>
        <taxon>Monogononta</taxon>
        <taxon>Pseudotrocha</taxon>
        <taxon>Ploima</taxon>
        <taxon>Brachionidae</taxon>
        <taxon>Brachionus</taxon>
    </lineage>
</organism>
<dbReference type="Proteomes" id="UP000276133">
    <property type="component" value="Unassembled WGS sequence"/>
</dbReference>